<protein>
    <submittedName>
        <fullName evidence="1">Uncharacterized protein</fullName>
    </submittedName>
</protein>
<dbReference type="Proteomes" id="UP000823775">
    <property type="component" value="Unassembled WGS sequence"/>
</dbReference>
<organism evidence="1 2">
    <name type="scientific">Datura stramonium</name>
    <name type="common">Jimsonweed</name>
    <name type="synonym">Common thornapple</name>
    <dbReference type="NCBI Taxonomy" id="4076"/>
    <lineage>
        <taxon>Eukaryota</taxon>
        <taxon>Viridiplantae</taxon>
        <taxon>Streptophyta</taxon>
        <taxon>Embryophyta</taxon>
        <taxon>Tracheophyta</taxon>
        <taxon>Spermatophyta</taxon>
        <taxon>Magnoliopsida</taxon>
        <taxon>eudicotyledons</taxon>
        <taxon>Gunneridae</taxon>
        <taxon>Pentapetalae</taxon>
        <taxon>asterids</taxon>
        <taxon>lamiids</taxon>
        <taxon>Solanales</taxon>
        <taxon>Solanaceae</taxon>
        <taxon>Solanoideae</taxon>
        <taxon>Datureae</taxon>
        <taxon>Datura</taxon>
    </lineage>
</organism>
<name>A0ABS8SI39_DATST</name>
<accession>A0ABS8SI39</accession>
<dbReference type="EMBL" id="JACEIK010000527">
    <property type="protein sequence ID" value="MCD7458543.1"/>
    <property type="molecule type" value="Genomic_DNA"/>
</dbReference>
<sequence>MNDYTTSVLSCSLDYKLFAILKVLAIKRDRCLRPGHSKSKSTPKQPGFLSRSVHDCESDCKGAFCYRKSNFTGGQLFSSLNDTISLFVMGPTVSNIIKLRQKPRVQFGGFSLW</sequence>
<comment type="caution">
    <text evidence="1">The sequence shown here is derived from an EMBL/GenBank/DDBJ whole genome shotgun (WGS) entry which is preliminary data.</text>
</comment>
<evidence type="ECO:0000313" key="2">
    <source>
        <dbReference type="Proteomes" id="UP000823775"/>
    </source>
</evidence>
<keyword evidence="2" id="KW-1185">Reference proteome</keyword>
<reference evidence="1 2" key="1">
    <citation type="journal article" date="2021" name="BMC Genomics">
        <title>Datura genome reveals duplications of psychoactive alkaloid biosynthetic genes and high mutation rate following tissue culture.</title>
        <authorList>
            <person name="Rajewski A."/>
            <person name="Carter-House D."/>
            <person name="Stajich J."/>
            <person name="Litt A."/>
        </authorList>
    </citation>
    <scope>NUCLEOTIDE SEQUENCE [LARGE SCALE GENOMIC DNA]</scope>
    <source>
        <strain evidence="1">AR-01</strain>
    </source>
</reference>
<gene>
    <name evidence="1" type="ORF">HAX54_038556</name>
</gene>
<evidence type="ECO:0000313" key="1">
    <source>
        <dbReference type="EMBL" id="MCD7458543.1"/>
    </source>
</evidence>
<proteinExistence type="predicted"/>